<evidence type="ECO:0000313" key="10">
    <source>
        <dbReference type="EMBL" id="AFN65352.1"/>
    </source>
</evidence>
<dbReference type="GO" id="GO:0016887">
    <property type="term" value="F:ATP hydrolysis activity"/>
    <property type="evidence" value="ECO:0007669"/>
    <property type="project" value="InterPro"/>
</dbReference>
<dbReference type="AlphaFoldDB" id="I6ZFG5"/>
<feature type="domain" description="ABC transporter" evidence="9">
    <location>
        <begin position="4"/>
        <end position="197"/>
    </location>
</feature>
<dbReference type="GO" id="GO:0042626">
    <property type="term" value="F:ATPase-coupled transmembrane transporter activity"/>
    <property type="evidence" value="ECO:0007669"/>
    <property type="project" value="TreeGrafter"/>
</dbReference>
<dbReference type="PROSITE" id="PS50893">
    <property type="entry name" value="ABC_TRANSPORTER_2"/>
    <property type="match status" value="1"/>
</dbReference>
<dbReference type="GO" id="GO:0005524">
    <property type="term" value="F:ATP binding"/>
    <property type="evidence" value="ECO:0007669"/>
    <property type="project" value="UniProtKB-KW"/>
</dbReference>
<dbReference type="InterPro" id="IPR017871">
    <property type="entry name" value="ABC_transporter-like_CS"/>
</dbReference>
<dbReference type="STRING" id="1197325.WEN_02845"/>
<keyword evidence="8" id="KW-0472">Membrane</keyword>
<keyword evidence="6 10" id="KW-0067">ATP-binding</keyword>
<name>I6ZFG5_MYCWM</name>
<evidence type="ECO:0000256" key="2">
    <source>
        <dbReference type="ARBA" id="ARBA00005417"/>
    </source>
</evidence>
<dbReference type="GO" id="GO:0043190">
    <property type="term" value="C:ATP-binding cassette (ABC) transporter complex"/>
    <property type="evidence" value="ECO:0007669"/>
    <property type="project" value="TreeGrafter"/>
</dbReference>
<keyword evidence="4" id="KW-1003">Cell membrane</keyword>
<dbReference type="EMBL" id="CP003703">
    <property type="protein sequence ID" value="AFN65352.1"/>
    <property type="molecule type" value="Genomic_DNA"/>
</dbReference>
<gene>
    <name evidence="10" type="primary">cbiO</name>
    <name evidence="10" type="ordered locus">WEN_02845</name>
</gene>
<keyword evidence="3" id="KW-0813">Transport</keyword>
<accession>I6ZFG5</accession>
<evidence type="ECO:0000256" key="1">
    <source>
        <dbReference type="ARBA" id="ARBA00004202"/>
    </source>
</evidence>
<evidence type="ECO:0000256" key="3">
    <source>
        <dbReference type="ARBA" id="ARBA00022448"/>
    </source>
</evidence>
<dbReference type="InterPro" id="IPR003439">
    <property type="entry name" value="ABC_transporter-like_ATP-bd"/>
</dbReference>
<dbReference type="SUPFAM" id="SSF52540">
    <property type="entry name" value="P-loop containing nucleoside triphosphate hydrolases"/>
    <property type="match status" value="1"/>
</dbReference>
<evidence type="ECO:0000256" key="5">
    <source>
        <dbReference type="ARBA" id="ARBA00022741"/>
    </source>
</evidence>
<comment type="subcellular location">
    <subcellularLocation>
        <location evidence="1">Cell membrane</location>
        <topology evidence="1">Peripheral membrane protein</topology>
    </subcellularLocation>
</comment>
<comment type="similarity">
    <text evidence="2">Belongs to the ABC transporter superfamily.</text>
</comment>
<dbReference type="Pfam" id="PF00005">
    <property type="entry name" value="ABC_tran"/>
    <property type="match status" value="1"/>
</dbReference>
<evidence type="ECO:0000313" key="11">
    <source>
        <dbReference type="Proteomes" id="UP000009005"/>
    </source>
</evidence>
<reference evidence="10 11" key="1">
    <citation type="journal article" date="2012" name="J. Bacteriol.">
        <title>Complete genome sequence of Mycoplasma wenyonii strain Massachusetts.</title>
        <authorList>
            <person name="Dos Santos A.P."/>
            <person name="Guimaraes A.M."/>
            <person name="do Nascimento N.C."/>
            <person name="Sanmiguel P.J."/>
            <person name="Messick J.B."/>
        </authorList>
    </citation>
    <scope>NUCLEOTIDE SEQUENCE [LARGE SCALE GENOMIC DNA]</scope>
    <source>
        <strain evidence="10 11">Massachusetts</strain>
    </source>
</reference>
<organism evidence="10 11">
    <name type="scientific">Mycoplasma wenyonii (strain Massachusetts)</name>
    <name type="common">Eperythrozoon wenyonii</name>
    <dbReference type="NCBI Taxonomy" id="1197325"/>
    <lineage>
        <taxon>Bacteria</taxon>
        <taxon>Bacillati</taxon>
        <taxon>Mycoplasmatota</taxon>
        <taxon>Mollicutes</taxon>
        <taxon>Mycoplasmataceae</taxon>
        <taxon>Mycoplasma</taxon>
    </lineage>
</organism>
<dbReference type="KEGG" id="mwe:WEN_02845"/>
<dbReference type="InterPro" id="IPR050095">
    <property type="entry name" value="ECF_ABC_transporter_ATP-bd"/>
</dbReference>
<dbReference type="PANTHER" id="PTHR43553:SF27">
    <property type="entry name" value="ENERGY-COUPLING FACTOR TRANSPORTER ATP-BINDING PROTEIN ECFA2"/>
    <property type="match status" value="1"/>
</dbReference>
<dbReference type="Proteomes" id="UP000009005">
    <property type="component" value="Chromosome"/>
</dbReference>
<sequence>MHRSETANLYYASGEKILFFKSKLKNYKTIRREVGIVFQQPEYQLFKETVLQDIIFGPKILFNLQKEELPKWEEKAKEILSELSFPLELVSSSPFKLSGGQKRKVTLAGILILEPKVIVFDEPTLGLDPQSTEQVLELVKELQGKGEVTIILVSSSMDFIFEITDVTLFLNAGRLQRAQPTYSFFRDCPKELIKPKVISFIENLVSCNSYFEKLWEYEPRNITQLAESISNVVGNFS</sequence>
<keyword evidence="11" id="KW-1185">Reference proteome</keyword>
<evidence type="ECO:0000256" key="4">
    <source>
        <dbReference type="ARBA" id="ARBA00022475"/>
    </source>
</evidence>
<dbReference type="PANTHER" id="PTHR43553">
    <property type="entry name" value="HEAVY METAL TRANSPORTER"/>
    <property type="match status" value="1"/>
</dbReference>
<protein>
    <submittedName>
        <fullName evidence="10">Cobalt transporter ATP-binding subunit</fullName>
    </submittedName>
</protein>
<proteinExistence type="inferred from homology"/>
<evidence type="ECO:0000256" key="7">
    <source>
        <dbReference type="ARBA" id="ARBA00022967"/>
    </source>
</evidence>
<dbReference type="PATRIC" id="fig|1197325.3.peg.612"/>
<evidence type="ECO:0000256" key="6">
    <source>
        <dbReference type="ARBA" id="ARBA00022840"/>
    </source>
</evidence>
<keyword evidence="7" id="KW-1278">Translocase</keyword>
<keyword evidence="5" id="KW-0547">Nucleotide-binding</keyword>
<dbReference type="PROSITE" id="PS00211">
    <property type="entry name" value="ABC_TRANSPORTER_1"/>
    <property type="match status" value="1"/>
</dbReference>
<dbReference type="HOGENOM" id="CLU_000604_1_22_14"/>
<evidence type="ECO:0000259" key="9">
    <source>
        <dbReference type="PROSITE" id="PS50893"/>
    </source>
</evidence>
<dbReference type="InterPro" id="IPR015856">
    <property type="entry name" value="ABC_transpr_CbiO/EcfA_su"/>
</dbReference>
<dbReference type="Gene3D" id="3.40.50.300">
    <property type="entry name" value="P-loop containing nucleotide triphosphate hydrolases"/>
    <property type="match status" value="1"/>
</dbReference>
<dbReference type="InterPro" id="IPR027417">
    <property type="entry name" value="P-loop_NTPase"/>
</dbReference>
<evidence type="ECO:0000256" key="8">
    <source>
        <dbReference type="ARBA" id="ARBA00023136"/>
    </source>
</evidence>
<dbReference type="CDD" id="cd03225">
    <property type="entry name" value="ABC_cobalt_CbiO_domain1"/>
    <property type="match status" value="1"/>
</dbReference>